<gene>
    <name evidence="2" type="ORF">SAMN02982917_3750</name>
</gene>
<dbReference type="Pfam" id="PF06568">
    <property type="entry name" value="YjiS-like"/>
    <property type="match status" value="1"/>
</dbReference>
<sequence>MATLLHSAETGHSTSTFAHVVEAASNLLGLWRQRIVTRRELGYLDDRMLQDIGFSRLDAEREMSKPFWRE</sequence>
<feature type="domain" description="YjiS-like" evidence="1">
    <location>
        <begin position="28"/>
        <end position="60"/>
    </location>
</feature>
<dbReference type="Proteomes" id="UP000192936">
    <property type="component" value="Unassembled WGS sequence"/>
</dbReference>
<protein>
    <recommendedName>
        <fullName evidence="1">YjiS-like domain-containing protein</fullName>
    </recommendedName>
</protein>
<evidence type="ECO:0000313" key="3">
    <source>
        <dbReference type="Proteomes" id="UP000192936"/>
    </source>
</evidence>
<dbReference type="RefSeq" id="WP_085088158.1">
    <property type="nucleotide sequence ID" value="NZ_FXAK01000007.1"/>
</dbReference>
<dbReference type="InterPro" id="IPR009506">
    <property type="entry name" value="YjiS-like"/>
</dbReference>
<dbReference type="EMBL" id="FXAK01000007">
    <property type="protein sequence ID" value="SMF69207.1"/>
    <property type="molecule type" value="Genomic_DNA"/>
</dbReference>
<name>A0A1X7GFX6_9PROT</name>
<proteinExistence type="predicted"/>
<dbReference type="AlphaFoldDB" id="A0A1X7GFX6"/>
<accession>A0A1X7GFX6</accession>
<evidence type="ECO:0000259" key="1">
    <source>
        <dbReference type="Pfam" id="PF06568"/>
    </source>
</evidence>
<organism evidence="2 3">
    <name type="scientific">Azospirillum oryzae</name>
    <dbReference type="NCBI Taxonomy" id="286727"/>
    <lineage>
        <taxon>Bacteria</taxon>
        <taxon>Pseudomonadati</taxon>
        <taxon>Pseudomonadota</taxon>
        <taxon>Alphaproteobacteria</taxon>
        <taxon>Rhodospirillales</taxon>
        <taxon>Azospirillaceae</taxon>
        <taxon>Azospirillum</taxon>
    </lineage>
</organism>
<reference evidence="2 3" key="1">
    <citation type="submission" date="2017-04" db="EMBL/GenBank/DDBJ databases">
        <authorList>
            <person name="Afonso C.L."/>
            <person name="Miller P.J."/>
            <person name="Scott M.A."/>
            <person name="Spackman E."/>
            <person name="Goraichik I."/>
            <person name="Dimitrov K.M."/>
            <person name="Suarez D.L."/>
            <person name="Swayne D.E."/>
        </authorList>
    </citation>
    <scope>NUCLEOTIDE SEQUENCE [LARGE SCALE GENOMIC DNA]</scope>
    <source>
        <strain evidence="2 3">A2P</strain>
    </source>
</reference>
<evidence type="ECO:0000313" key="2">
    <source>
        <dbReference type="EMBL" id="SMF69207.1"/>
    </source>
</evidence>
<dbReference type="OrthoDB" id="7376415at2"/>